<feature type="compositionally biased region" description="Polar residues" evidence="1">
    <location>
        <begin position="1"/>
        <end position="14"/>
    </location>
</feature>
<accession>A0A9P4L750</accession>
<gene>
    <name evidence="2" type="ORF">K460DRAFT_418933</name>
</gene>
<organism evidence="2 3">
    <name type="scientific">Cucurbitaria berberidis CBS 394.84</name>
    <dbReference type="NCBI Taxonomy" id="1168544"/>
    <lineage>
        <taxon>Eukaryota</taxon>
        <taxon>Fungi</taxon>
        <taxon>Dikarya</taxon>
        <taxon>Ascomycota</taxon>
        <taxon>Pezizomycotina</taxon>
        <taxon>Dothideomycetes</taxon>
        <taxon>Pleosporomycetidae</taxon>
        <taxon>Pleosporales</taxon>
        <taxon>Pleosporineae</taxon>
        <taxon>Cucurbitariaceae</taxon>
        <taxon>Cucurbitaria</taxon>
    </lineage>
</organism>
<reference evidence="2" key="1">
    <citation type="submission" date="2020-01" db="EMBL/GenBank/DDBJ databases">
        <authorList>
            <consortium name="DOE Joint Genome Institute"/>
            <person name="Haridas S."/>
            <person name="Albert R."/>
            <person name="Binder M."/>
            <person name="Bloem J."/>
            <person name="Labutti K."/>
            <person name="Salamov A."/>
            <person name="Andreopoulos B."/>
            <person name="Baker S.E."/>
            <person name="Barry K."/>
            <person name="Bills G."/>
            <person name="Bluhm B.H."/>
            <person name="Cannon C."/>
            <person name="Castanera R."/>
            <person name="Culley D.E."/>
            <person name="Daum C."/>
            <person name="Ezra D."/>
            <person name="Gonzalez J.B."/>
            <person name="Henrissat B."/>
            <person name="Kuo A."/>
            <person name="Liang C."/>
            <person name="Lipzen A."/>
            <person name="Lutzoni F."/>
            <person name="Magnuson J."/>
            <person name="Mondo S."/>
            <person name="Nolan M."/>
            <person name="Ohm R."/>
            <person name="Pangilinan J."/>
            <person name="Park H.-J."/>
            <person name="Ramirez L."/>
            <person name="Alfaro M."/>
            <person name="Sun H."/>
            <person name="Tritt A."/>
            <person name="Yoshinaga Y."/>
            <person name="Zwiers L.-H."/>
            <person name="Turgeon B.G."/>
            <person name="Goodwin S.B."/>
            <person name="Spatafora J.W."/>
            <person name="Crous P.W."/>
            <person name="Grigoriev I.V."/>
        </authorList>
    </citation>
    <scope>NUCLEOTIDE SEQUENCE</scope>
    <source>
        <strain evidence="2">CBS 394.84</strain>
    </source>
</reference>
<evidence type="ECO:0000313" key="3">
    <source>
        <dbReference type="Proteomes" id="UP000800039"/>
    </source>
</evidence>
<feature type="compositionally biased region" description="Polar residues" evidence="1">
    <location>
        <begin position="27"/>
        <end position="56"/>
    </location>
</feature>
<keyword evidence="3" id="KW-1185">Reference proteome</keyword>
<feature type="region of interest" description="Disordered" evidence="1">
    <location>
        <begin position="1"/>
        <end position="162"/>
    </location>
</feature>
<dbReference type="Proteomes" id="UP000800039">
    <property type="component" value="Unassembled WGS sequence"/>
</dbReference>
<protein>
    <submittedName>
        <fullName evidence="2">Uncharacterized protein</fullName>
    </submittedName>
</protein>
<evidence type="ECO:0000256" key="1">
    <source>
        <dbReference type="SAM" id="MobiDB-lite"/>
    </source>
</evidence>
<dbReference type="GeneID" id="63855224"/>
<sequence length="258" mass="27992">MASNSKQAAPQPNDSVLPDSLARDEIQQSAPSQDGPATQVQFATQDEGARNTTQTPYVDAAPARLDSINSNIDRQNIVHGKRHRRPVIPSTQNQPPAPRARSNVPVKVKKVAVKKVATGRGKNVPKPISKKDRQGPRKTKASEGENEVQNENANDAVQGDERPVTPETMRHSIANLVSQSLNVADNFAVFMQGRMGNEIEATAMNEDLAEILWKKGTKRQPEKEEQVVGKGIRSELAPGLIGLGGDVVMHEVVEAIII</sequence>
<comment type="caution">
    <text evidence="2">The sequence shown here is derived from an EMBL/GenBank/DDBJ whole genome shotgun (WGS) entry which is preliminary data.</text>
</comment>
<feature type="compositionally biased region" description="Basic and acidic residues" evidence="1">
    <location>
        <begin position="129"/>
        <end position="143"/>
    </location>
</feature>
<evidence type="ECO:0000313" key="2">
    <source>
        <dbReference type="EMBL" id="KAF1843952.1"/>
    </source>
</evidence>
<dbReference type="EMBL" id="ML976617">
    <property type="protein sequence ID" value="KAF1843952.1"/>
    <property type="molecule type" value="Genomic_DNA"/>
</dbReference>
<dbReference type="RefSeq" id="XP_040786515.1">
    <property type="nucleotide sequence ID" value="XM_040937974.1"/>
</dbReference>
<dbReference type="AlphaFoldDB" id="A0A9P4L750"/>
<name>A0A9P4L750_9PLEO</name>
<proteinExistence type="predicted"/>